<dbReference type="GeneID" id="13288384"/>
<accession>E4ZWI7</accession>
<protein>
    <submittedName>
        <fullName evidence="1">Predicted protein</fullName>
    </submittedName>
</protein>
<evidence type="ECO:0000313" key="2">
    <source>
        <dbReference type="Proteomes" id="UP000002668"/>
    </source>
</evidence>
<keyword evidence="2" id="KW-1185">Reference proteome</keyword>
<dbReference type="OrthoDB" id="5272396at2759"/>
<reference evidence="2" key="1">
    <citation type="journal article" date="2011" name="Nat. Commun.">
        <title>Effector diversification within compartments of the Leptosphaeria maculans genome affected by Repeat-Induced Point mutations.</title>
        <authorList>
            <person name="Rouxel T."/>
            <person name="Grandaubert J."/>
            <person name="Hane J.K."/>
            <person name="Hoede C."/>
            <person name="van de Wouw A.P."/>
            <person name="Couloux A."/>
            <person name="Dominguez V."/>
            <person name="Anthouard V."/>
            <person name="Bally P."/>
            <person name="Bourras S."/>
            <person name="Cozijnsen A.J."/>
            <person name="Ciuffetti L.M."/>
            <person name="Degrave A."/>
            <person name="Dilmaghani A."/>
            <person name="Duret L."/>
            <person name="Fudal I."/>
            <person name="Goodwin S.B."/>
            <person name="Gout L."/>
            <person name="Glaser N."/>
            <person name="Linglin J."/>
            <person name="Kema G.H.J."/>
            <person name="Lapalu N."/>
            <person name="Lawrence C.B."/>
            <person name="May K."/>
            <person name="Meyer M."/>
            <person name="Ollivier B."/>
            <person name="Poulain J."/>
            <person name="Schoch C.L."/>
            <person name="Simon A."/>
            <person name="Spatafora J.W."/>
            <person name="Stachowiak A."/>
            <person name="Turgeon B.G."/>
            <person name="Tyler B.M."/>
            <person name="Vincent D."/>
            <person name="Weissenbach J."/>
            <person name="Amselem J."/>
            <person name="Quesneville H."/>
            <person name="Oliver R.P."/>
            <person name="Wincker P."/>
            <person name="Balesdent M.-H."/>
            <person name="Howlett B.J."/>
        </authorList>
    </citation>
    <scope>NUCLEOTIDE SEQUENCE [LARGE SCALE GENOMIC DNA]</scope>
    <source>
        <strain evidence="2">JN3 / isolate v23.1.3 / race Av1-4-5-6-7-8</strain>
    </source>
</reference>
<evidence type="ECO:0000313" key="1">
    <source>
        <dbReference type="EMBL" id="CBX95963.1"/>
    </source>
</evidence>
<dbReference type="RefSeq" id="XP_003839442.1">
    <property type="nucleotide sequence ID" value="XM_003839394.1"/>
</dbReference>
<gene>
    <name evidence="1" type="ORF">LEMA_P031150.1</name>
</gene>
<proteinExistence type="predicted"/>
<dbReference type="Proteomes" id="UP000002668">
    <property type="component" value="Genome"/>
</dbReference>
<dbReference type="InParanoid" id="E4ZWI7"/>
<organism evidence="2">
    <name type="scientific">Leptosphaeria maculans (strain JN3 / isolate v23.1.3 / race Av1-4-5-6-7-8)</name>
    <name type="common">Blackleg fungus</name>
    <name type="synonym">Phoma lingam</name>
    <dbReference type="NCBI Taxonomy" id="985895"/>
    <lineage>
        <taxon>Eukaryota</taxon>
        <taxon>Fungi</taxon>
        <taxon>Dikarya</taxon>
        <taxon>Ascomycota</taxon>
        <taxon>Pezizomycotina</taxon>
        <taxon>Dothideomycetes</taxon>
        <taxon>Pleosporomycetidae</taxon>
        <taxon>Pleosporales</taxon>
        <taxon>Pleosporineae</taxon>
        <taxon>Leptosphaeriaceae</taxon>
        <taxon>Plenodomus</taxon>
        <taxon>Plenodomus lingam/Leptosphaeria maculans species complex</taxon>
    </lineage>
</organism>
<name>E4ZWI7_LEPMJ</name>
<dbReference type="VEuPathDB" id="FungiDB:LEMA_P031150.1"/>
<dbReference type="HOGENOM" id="CLU_566278_0_0_1"/>
<dbReference type="AlphaFoldDB" id="E4ZWI7"/>
<sequence>MAIICVVTVAKTMITTLDACSGQIRGEARLESYLPLLVIVATSFVTGLTSPMCLPNFFPTLLALYSKTTKSFQGLGHTLSAFDNFIIMIEDGGDSSEVRVASQLQVCTDLRVLPQSNDCTLGIESPENCRNENIEIHVPATKGPADVAVLSIASIVFGNFSPLERGNLNKNIQNFLSGGTFRNNIADTVTLSPPSRDRGSRPATSSLFYHCLHKRGPFRFMELPIEVRLMISKHALHVPEGLSFIWRNYRSGHRVGTMKGYQDQDLPIAMLESINALPRTCRALYNETSGLVFRVNLIKFNVFSMYQYSIPKRCRAPESDLQLRAGVEALGFLRRFAPALLWPAVNRIEMNCINMDALISEWIGQLDSVSYVTHRCIVSVHVSDWSMKSLDAWEFADLEENMKELEIAVHVQNHMQAQATRFIETALLASNVMRCSDDAHRRWRIFPAIRGYKNIGSFTDFFSRETLRAVEDWYANGIGTEL</sequence>
<dbReference type="EMBL" id="FP929127">
    <property type="protein sequence ID" value="CBX95963.1"/>
    <property type="molecule type" value="Genomic_DNA"/>
</dbReference>